<feature type="binding site" evidence="16">
    <location>
        <position position="274"/>
    </location>
    <ligand>
        <name>substrate</name>
    </ligand>
</feature>
<feature type="binding site" evidence="16">
    <location>
        <position position="36"/>
    </location>
    <ligand>
        <name>substrate</name>
    </ligand>
</feature>
<evidence type="ECO:0000313" key="22">
    <source>
        <dbReference type="Proteomes" id="UP000237846"/>
    </source>
</evidence>
<dbReference type="PANTHER" id="PTHR43522">
    <property type="entry name" value="TRANSKETOLASE"/>
    <property type="match status" value="1"/>
</dbReference>
<evidence type="ECO:0000256" key="18">
    <source>
        <dbReference type="PIRSR" id="PIRSR605478-4"/>
    </source>
</evidence>
<comment type="similarity">
    <text evidence="5">Belongs to the transketolase family.</text>
</comment>
<dbReference type="SUPFAM" id="SSF52518">
    <property type="entry name" value="Thiamin diphosphate-binding fold (THDP-binding)"/>
    <property type="match status" value="2"/>
</dbReference>
<dbReference type="PANTHER" id="PTHR43522:SF2">
    <property type="entry name" value="TRANSKETOLASE 1-RELATED"/>
    <property type="match status" value="1"/>
</dbReference>
<comment type="cofactor">
    <cofactor evidence="3">
        <name>Co(2+)</name>
        <dbReference type="ChEBI" id="CHEBI:48828"/>
    </cofactor>
</comment>
<dbReference type="FunFam" id="3.40.50.920:FF:000003">
    <property type="entry name" value="Transketolase"/>
    <property type="match status" value="1"/>
</dbReference>
<evidence type="ECO:0000256" key="10">
    <source>
        <dbReference type="ARBA" id="ARBA00022837"/>
    </source>
</evidence>
<accession>A0A2T0Q9M3</accession>
<comment type="cofactor">
    <cofactor evidence="2">
        <name>Mn(2+)</name>
        <dbReference type="ChEBI" id="CHEBI:29035"/>
    </cofactor>
</comment>
<dbReference type="Gene3D" id="3.40.50.920">
    <property type="match status" value="1"/>
</dbReference>
<dbReference type="AlphaFoldDB" id="A0A2T0Q9M3"/>
<dbReference type="Gene3D" id="3.40.50.970">
    <property type="match status" value="2"/>
</dbReference>
<evidence type="ECO:0000313" key="21">
    <source>
        <dbReference type="EMBL" id="PRY00596.1"/>
    </source>
</evidence>
<evidence type="ECO:0000256" key="6">
    <source>
        <dbReference type="ARBA" id="ARBA00011738"/>
    </source>
</evidence>
<feature type="site" description="Important for catalytic activity" evidence="19">
    <location>
        <position position="274"/>
    </location>
</feature>
<dbReference type="InterPro" id="IPR033247">
    <property type="entry name" value="Transketolase_fam"/>
</dbReference>
<comment type="caution">
    <text evidence="21">The sequence shown here is derived from an EMBL/GenBank/DDBJ whole genome shotgun (WGS) entry which is preliminary data.</text>
</comment>
<evidence type="ECO:0000256" key="8">
    <source>
        <dbReference type="ARBA" id="ARBA00022679"/>
    </source>
</evidence>
<dbReference type="InterPro" id="IPR005474">
    <property type="entry name" value="Transketolase_N"/>
</dbReference>
<feature type="site" description="Important for catalytic activity" evidence="19">
    <location>
        <position position="36"/>
    </location>
</feature>
<dbReference type="Proteomes" id="UP000237846">
    <property type="component" value="Unassembled WGS sequence"/>
</dbReference>
<dbReference type="InterPro" id="IPR005475">
    <property type="entry name" value="Transketolase-like_Pyr-bd"/>
</dbReference>
<dbReference type="EC" id="2.2.1.1" evidence="7 14"/>
<dbReference type="Pfam" id="PF00456">
    <property type="entry name" value="Transketolase_N"/>
    <property type="match status" value="1"/>
</dbReference>
<dbReference type="InterPro" id="IPR029061">
    <property type="entry name" value="THDP-binding"/>
</dbReference>
<dbReference type="GO" id="GO:0004802">
    <property type="term" value="F:transketolase activity"/>
    <property type="evidence" value="ECO:0007669"/>
    <property type="project" value="UniProtKB-UniRule"/>
</dbReference>
<keyword evidence="8" id="KW-0808">Transferase</keyword>
<dbReference type="RefSeq" id="WP_106242251.1">
    <property type="nucleotide sequence ID" value="NZ_PVZC01000002.1"/>
</dbReference>
<feature type="binding site" evidence="17">
    <location>
        <position position="76"/>
    </location>
    <ligand>
        <name>thiamine diphosphate</name>
        <dbReference type="ChEBI" id="CHEBI:58937"/>
    </ligand>
</feature>
<feature type="binding site" evidence="17">
    <location>
        <position position="445"/>
    </location>
    <ligand>
        <name>thiamine diphosphate</name>
        <dbReference type="ChEBI" id="CHEBI:58937"/>
    </ligand>
</feature>
<dbReference type="GO" id="GO:0000287">
    <property type="term" value="F:magnesium ion binding"/>
    <property type="evidence" value="ECO:0007669"/>
    <property type="project" value="UniProtKB-ARBA"/>
</dbReference>
<evidence type="ECO:0000256" key="4">
    <source>
        <dbReference type="ARBA" id="ARBA00002931"/>
    </source>
</evidence>
<feature type="binding site" evidence="18">
    <location>
        <position position="198"/>
    </location>
    <ligand>
        <name>Mg(2+)</name>
        <dbReference type="ChEBI" id="CHEBI:18420"/>
    </ligand>
</feature>
<feature type="binding site" evidence="16">
    <location>
        <position position="469"/>
    </location>
    <ligand>
        <name>substrate</name>
    </ligand>
</feature>
<dbReference type="CDD" id="cd07033">
    <property type="entry name" value="TPP_PYR_DXS_TK_like"/>
    <property type="match status" value="1"/>
</dbReference>
<feature type="binding site" evidence="16">
    <location>
        <position position="481"/>
    </location>
    <ligand>
        <name>substrate</name>
    </ligand>
</feature>
<dbReference type="FunFam" id="3.40.50.970:FF:000004">
    <property type="entry name" value="Transketolase"/>
    <property type="match status" value="1"/>
</dbReference>
<feature type="binding site" evidence="16">
    <location>
        <position position="365"/>
    </location>
    <ligand>
        <name>substrate</name>
    </ligand>
</feature>
<organism evidence="21 22">
    <name type="scientific">Allonocardiopsis opalescens</name>
    <dbReference type="NCBI Taxonomy" id="1144618"/>
    <lineage>
        <taxon>Bacteria</taxon>
        <taxon>Bacillati</taxon>
        <taxon>Actinomycetota</taxon>
        <taxon>Actinomycetes</taxon>
        <taxon>Streptosporangiales</taxon>
        <taxon>Allonocardiopsis</taxon>
    </lineage>
</organism>
<evidence type="ECO:0000256" key="5">
    <source>
        <dbReference type="ARBA" id="ARBA00007131"/>
    </source>
</evidence>
<sequence>MSGGEPTRTATDRAWRAINVARGLALDVVEAKGNGHAGTAMSLAPLAHLLFQEVMRHDPADPDWAGRDRFVLSAGHAALLLYVQLHLTGYGLTLDDLRRTRRLGSATPGHPEYRHTAGVEMTTGPLGQGLATAVGMAMAARHERATFDPGSEPGRSPFDHTVWVVASDGDLQEGVSSEASSLAGTLGLDNLVVIWDDNGISIDGPTDLSFTEDVRARYRAYGWHVEDVADGDDLDALRAALTRARELPDRPVLIALRTVIGAPAPNRGGTAAAHAGPFGADEAAATKALLGLDPESSFQVPDDVLADTRSAAARGARLRAEWNESLDRWRTRHPDRAAERYRLLARAAEGGWPLPEPADKPQATRVANGAVLAALAATPAGLWGGSADLSESTGVARPEAIPFSAAAPDGTALHFGIREHAMAAIAAGIALHGTYRPYVSTYLSFSDYLRPSLRLAALMRLPVVYVFTHDSVTVGEDGPTHQPVEQLWGLRGVPGVDLVRPADAAETIAAWRRLLDRPEGPTALALGRHKAEPLDHSGHDVDAGVARGGYVLAEAEGGRPRVLLLATGTEVALAVAAQRELHGRGVPARVVSLPCLEWFEEQPAAYRDAVLPPEVRARVSVEAGSGQGWWRYLGLTGETVAVDRFGLSGPGEEVLAELGVTASAVVAAALRSLARTEAEAPAATR</sequence>
<evidence type="ECO:0000256" key="2">
    <source>
        <dbReference type="ARBA" id="ARBA00001936"/>
    </source>
</evidence>
<comment type="cofactor">
    <cofactor evidence="17">
        <name>thiamine diphosphate</name>
        <dbReference type="ChEBI" id="CHEBI:58937"/>
    </cofactor>
    <text evidence="17">Binds 1 thiamine pyrophosphate per subunit. During the reaction, the substrate forms a covalent intermediate with the cofactor.</text>
</comment>
<dbReference type="GO" id="GO:0006098">
    <property type="term" value="P:pentose-phosphate shunt"/>
    <property type="evidence" value="ECO:0007669"/>
    <property type="project" value="TreeGrafter"/>
</dbReference>
<dbReference type="SUPFAM" id="SSF52922">
    <property type="entry name" value="TK C-terminal domain-like"/>
    <property type="match status" value="1"/>
</dbReference>
<evidence type="ECO:0000256" key="19">
    <source>
        <dbReference type="PIRSR" id="PIRSR605478-5"/>
    </source>
</evidence>
<dbReference type="FunFam" id="3.40.50.970:FF:000045">
    <property type="entry name" value="Transketolase"/>
    <property type="match status" value="1"/>
</dbReference>
<keyword evidence="12 17" id="KW-0786">Thiamine pyrophosphate</keyword>
<dbReference type="Pfam" id="PF02779">
    <property type="entry name" value="Transket_pyr"/>
    <property type="match status" value="1"/>
</dbReference>
<feature type="binding site" evidence="16">
    <location>
        <position position="528"/>
    </location>
    <ligand>
        <name>substrate</name>
    </ligand>
</feature>
<comment type="cofactor">
    <cofactor evidence="18">
        <name>Mg(2+)</name>
        <dbReference type="ChEBI" id="CHEBI:18420"/>
    </cofactor>
    <text evidence="18">Binds 1 Mg(2+) ion per subunit. Can also utilize other divalent metal cations, such as Ca(2+), Mn(2+) and Co(2+).</text>
</comment>
<evidence type="ECO:0000256" key="14">
    <source>
        <dbReference type="NCBIfam" id="TIGR00232"/>
    </source>
</evidence>
<evidence type="ECO:0000256" key="9">
    <source>
        <dbReference type="ARBA" id="ARBA00022723"/>
    </source>
</evidence>
<keyword evidence="9 18" id="KW-0479">Metal-binding</keyword>
<feature type="binding site" evidence="17">
    <location>
        <position position="274"/>
    </location>
    <ligand>
        <name>thiamine diphosphate</name>
        <dbReference type="ChEBI" id="CHEBI:58937"/>
    </ligand>
</feature>
<dbReference type="EMBL" id="PVZC01000002">
    <property type="protein sequence ID" value="PRY00596.1"/>
    <property type="molecule type" value="Genomic_DNA"/>
</dbReference>
<evidence type="ECO:0000256" key="17">
    <source>
        <dbReference type="PIRSR" id="PIRSR605478-3"/>
    </source>
</evidence>
<dbReference type="OrthoDB" id="9759664at2"/>
<evidence type="ECO:0000256" key="7">
    <source>
        <dbReference type="ARBA" id="ARBA00013152"/>
    </source>
</evidence>
<dbReference type="InterPro" id="IPR005478">
    <property type="entry name" value="Transketolase_bac-like"/>
</dbReference>
<feature type="binding site" evidence="16">
    <location>
        <position position="392"/>
    </location>
    <ligand>
        <name>substrate</name>
    </ligand>
</feature>
<feature type="binding site" evidence="17">
    <location>
        <position position="198"/>
    </location>
    <ligand>
        <name>thiamine diphosphate</name>
        <dbReference type="ChEBI" id="CHEBI:58937"/>
    </ligand>
</feature>
<evidence type="ECO:0000259" key="20">
    <source>
        <dbReference type="SMART" id="SM00861"/>
    </source>
</evidence>
<name>A0A2T0Q9M3_9ACTN</name>
<feature type="binding site" evidence="18">
    <location>
        <position position="200"/>
    </location>
    <ligand>
        <name>Mg(2+)</name>
        <dbReference type="ChEBI" id="CHEBI:18420"/>
    </ligand>
</feature>
<keyword evidence="22" id="KW-1185">Reference proteome</keyword>
<evidence type="ECO:0000256" key="3">
    <source>
        <dbReference type="ARBA" id="ARBA00001941"/>
    </source>
</evidence>
<gene>
    <name evidence="21" type="ORF">CLV72_102227</name>
</gene>
<evidence type="ECO:0000256" key="12">
    <source>
        <dbReference type="ARBA" id="ARBA00023052"/>
    </source>
</evidence>
<evidence type="ECO:0000256" key="13">
    <source>
        <dbReference type="ARBA" id="ARBA00049473"/>
    </source>
</evidence>
<comment type="cofactor">
    <cofactor evidence="1">
        <name>Ca(2+)</name>
        <dbReference type="ChEBI" id="CHEBI:29108"/>
    </cofactor>
</comment>
<feature type="active site" description="Proton donor" evidence="15">
    <location>
        <position position="419"/>
    </location>
</feature>
<dbReference type="GO" id="GO:0005829">
    <property type="term" value="C:cytosol"/>
    <property type="evidence" value="ECO:0007669"/>
    <property type="project" value="TreeGrafter"/>
</dbReference>
<comment type="catalytic activity">
    <reaction evidence="13">
        <text>D-sedoheptulose 7-phosphate + D-glyceraldehyde 3-phosphate = aldehydo-D-ribose 5-phosphate + D-xylulose 5-phosphate</text>
        <dbReference type="Rhea" id="RHEA:10508"/>
        <dbReference type="ChEBI" id="CHEBI:57483"/>
        <dbReference type="ChEBI" id="CHEBI:57737"/>
        <dbReference type="ChEBI" id="CHEBI:58273"/>
        <dbReference type="ChEBI" id="CHEBI:59776"/>
        <dbReference type="EC" id="2.2.1.1"/>
    </reaction>
</comment>
<evidence type="ECO:0000256" key="16">
    <source>
        <dbReference type="PIRSR" id="PIRSR605478-2"/>
    </source>
</evidence>
<feature type="binding site" evidence="17">
    <location>
        <position position="169"/>
    </location>
    <ligand>
        <name>thiamine diphosphate</name>
        <dbReference type="ChEBI" id="CHEBI:58937"/>
    </ligand>
</feature>
<feature type="binding site" evidence="18">
    <location>
        <position position="168"/>
    </location>
    <ligand>
        <name>Mg(2+)</name>
        <dbReference type="ChEBI" id="CHEBI:18420"/>
    </ligand>
</feature>
<dbReference type="Pfam" id="PF22613">
    <property type="entry name" value="Transketolase_C_1"/>
    <property type="match status" value="1"/>
</dbReference>
<keyword evidence="11 18" id="KW-0460">Magnesium</keyword>
<dbReference type="CDD" id="cd02012">
    <property type="entry name" value="TPP_TK"/>
    <property type="match status" value="1"/>
</dbReference>
<dbReference type="InterPro" id="IPR009014">
    <property type="entry name" value="Transketo_C/PFOR_II"/>
</dbReference>
<comment type="subunit">
    <text evidence="6">Homodimer.</text>
</comment>
<protein>
    <recommendedName>
        <fullName evidence="7 14">Transketolase</fullName>
        <ecNumber evidence="7 14">2.2.1.1</ecNumber>
    </recommendedName>
</protein>
<dbReference type="NCBIfam" id="TIGR00232">
    <property type="entry name" value="tktlase_bact"/>
    <property type="match status" value="1"/>
</dbReference>
<feature type="domain" description="Transketolase-like pyrimidine-binding" evidence="20">
    <location>
        <begin position="362"/>
        <end position="534"/>
    </location>
</feature>
<comment type="function">
    <text evidence="4">Catalyzes the transfer of a two-carbon ketol group from a ketose donor to an aldose acceptor, via a covalent intermediate with the cofactor thiamine pyrophosphate.</text>
</comment>
<evidence type="ECO:0000256" key="1">
    <source>
        <dbReference type="ARBA" id="ARBA00001913"/>
    </source>
</evidence>
<evidence type="ECO:0000256" key="15">
    <source>
        <dbReference type="PIRSR" id="PIRSR605478-1"/>
    </source>
</evidence>
<keyword evidence="10" id="KW-0106">Calcium</keyword>
<dbReference type="SMART" id="SM00861">
    <property type="entry name" value="Transket_pyr"/>
    <property type="match status" value="1"/>
</dbReference>
<proteinExistence type="inferred from homology"/>
<feature type="binding site" evidence="17">
    <location>
        <begin position="124"/>
        <end position="126"/>
    </location>
    <ligand>
        <name>thiamine diphosphate</name>
        <dbReference type="ChEBI" id="CHEBI:58937"/>
    </ligand>
</feature>
<reference evidence="21 22" key="1">
    <citation type="submission" date="2018-03" db="EMBL/GenBank/DDBJ databases">
        <title>Genomic Encyclopedia of Archaeal and Bacterial Type Strains, Phase II (KMG-II): from individual species to whole genera.</title>
        <authorList>
            <person name="Goeker M."/>
        </authorList>
    </citation>
    <scope>NUCLEOTIDE SEQUENCE [LARGE SCALE GENOMIC DNA]</scope>
    <source>
        <strain evidence="21 22">DSM 45601</strain>
    </source>
</reference>
<dbReference type="InterPro" id="IPR055152">
    <property type="entry name" value="Transketolase-like_C_2"/>
</dbReference>
<evidence type="ECO:0000256" key="11">
    <source>
        <dbReference type="ARBA" id="ARBA00022842"/>
    </source>
</evidence>
<feature type="binding site" evidence="16">
    <location>
        <position position="477"/>
    </location>
    <ligand>
        <name>substrate</name>
    </ligand>
</feature>